<dbReference type="NCBIfam" id="TIGR04514">
    <property type="entry name" value="GWxTD_dom"/>
    <property type="match status" value="1"/>
</dbReference>
<dbReference type="EMBL" id="CP060139">
    <property type="protein sequence ID" value="QNR23162.1"/>
    <property type="molecule type" value="Genomic_DNA"/>
</dbReference>
<dbReference type="RefSeq" id="WP_210757698.1">
    <property type="nucleotide sequence ID" value="NZ_CP060139.1"/>
</dbReference>
<evidence type="ECO:0000259" key="2">
    <source>
        <dbReference type="Pfam" id="PF20094"/>
    </source>
</evidence>
<feature type="signal peptide" evidence="1">
    <location>
        <begin position="1"/>
        <end position="17"/>
    </location>
</feature>
<dbReference type="Proteomes" id="UP000516305">
    <property type="component" value="Chromosome"/>
</dbReference>
<feature type="chain" id="PRO_5028881696" evidence="1">
    <location>
        <begin position="18"/>
        <end position="505"/>
    </location>
</feature>
<dbReference type="AlphaFoldDB" id="A0A7H0VBR4"/>
<keyword evidence="1" id="KW-0732">Signal</keyword>
<sequence>MRRFLLLILLSSSLLQAKTTNLYISLNEFMTGERENYIEINFGIGSESLDYLKQANGSFLGGLEVTIAVYKGDSVVSADRFRILSPAYKDTANLQELLYHQKRFFLNKGKYRLKMDIQDINDAEEDYHIDRPLQLTITKNFPDHSQVVYLEDFKPATENLKAAYTRSGYAMYPIISTGTPFIPQGLNRLAFYNELYNLDEKLGADESFLIRYYLQNEADGRVLSQFGGFQRAKASVVNPILGQIDISKLPSGNYLLVIEAIDSKGEKIIKQDNFFYRRGDEREIIAGSFEDRAVSGSWVDQLGNLDSIVKFMDYLYPISSEREQRIQENLLASADEELMKKYFFAFWENRKPLAPKEAWEDYHKEILVANKLFTSGLSKGYKTDRGRVWLMYGKPSQVERRDMEPNMPPYIIWQYDNVTTAYAVPQNNKIFIFGEFEPSTQIFKLIHSTAIGEINSPDWKQELYFRAYGGPGTIDPGNDPNEREFGSRANQNIILGTTGADQRNR</sequence>
<dbReference type="Pfam" id="PF20094">
    <property type="entry name" value="GWxTD_dom"/>
    <property type="match status" value="1"/>
</dbReference>
<evidence type="ECO:0000313" key="4">
    <source>
        <dbReference type="Proteomes" id="UP000516305"/>
    </source>
</evidence>
<evidence type="ECO:0000256" key="1">
    <source>
        <dbReference type="SAM" id="SignalP"/>
    </source>
</evidence>
<evidence type="ECO:0000313" key="3">
    <source>
        <dbReference type="EMBL" id="QNR23162.1"/>
    </source>
</evidence>
<keyword evidence="4" id="KW-1185">Reference proteome</keyword>
<protein>
    <submittedName>
        <fullName evidence="3">GWxTD domain-containing protein</fullName>
    </submittedName>
</protein>
<dbReference type="KEGG" id="chyd:H4K34_12345"/>
<proteinExistence type="predicted"/>
<reference evidence="3 4" key="1">
    <citation type="submission" date="2020-08" db="EMBL/GenBank/DDBJ databases">
        <title>Croceimicrobium hydrocarbonivorans gen. nov., sp. nov., a novel marine bacterium isolated from a bacterial consortium that degrades polyethylene terephthalate.</title>
        <authorList>
            <person name="Liu R."/>
        </authorList>
    </citation>
    <scope>NUCLEOTIDE SEQUENCE [LARGE SCALE GENOMIC DNA]</scope>
    <source>
        <strain evidence="3 4">A20-9</strain>
    </source>
</reference>
<name>A0A7H0VBR4_9FLAO</name>
<accession>A0A7H0VBR4</accession>
<feature type="domain" description="GWxTD" evidence="2">
    <location>
        <begin position="312"/>
        <end position="417"/>
    </location>
</feature>
<organism evidence="3 4">
    <name type="scientific">Croceimicrobium hydrocarbonivorans</name>
    <dbReference type="NCBI Taxonomy" id="2761580"/>
    <lineage>
        <taxon>Bacteria</taxon>
        <taxon>Pseudomonadati</taxon>
        <taxon>Bacteroidota</taxon>
        <taxon>Flavobacteriia</taxon>
        <taxon>Flavobacteriales</taxon>
        <taxon>Owenweeksiaceae</taxon>
        <taxon>Croceimicrobium</taxon>
    </lineage>
</organism>
<gene>
    <name evidence="3" type="ORF">H4K34_12345</name>
</gene>
<dbReference type="InterPro" id="IPR030959">
    <property type="entry name" value="GWxTD_dom"/>
</dbReference>